<dbReference type="InterPro" id="IPR013766">
    <property type="entry name" value="Thioredoxin_domain"/>
</dbReference>
<evidence type="ECO:0000256" key="5">
    <source>
        <dbReference type="ARBA" id="ARBA00022729"/>
    </source>
</evidence>
<dbReference type="GO" id="GO:0006457">
    <property type="term" value="P:protein folding"/>
    <property type="evidence" value="ECO:0007669"/>
    <property type="project" value="TreeGrafter"/>
</dbReference>
<reference evidence="13" key="1">
    <citation type="journal article" date="2020" name="Cell">
        <title>Large-Scale Comparative Analyses of Tick Genomes Elucidate Their Genetic Diversity and Vector Capacities.</title>
        <authorList>
            <consortium name="Tick Genome and Microbiome Consortium (TIGMIC)"/>
            <person name="Jia N."/>
            <person name="Wang J."/>
            <person name="Shi W."/>
            <person name="Du L."/>
            <person name="Sun Y."/>
            <person name="Zhan W."/>
            <person name="Jiang J.F."/>
            <person name="Wang Q."/>
            <person name="Zhang B."/>
            <person name="Ji P."/>
            <person name="Bell-Sakyi L."/>
            <person name="Cui X.M."/>
            <person name="Yuan T.T."/>
            <person name="Jiang B.G."/>
            <person name="Yang W.F."/>
            <person name="Lam T.T."/>
            <person name="Chang Q.C."/>
            <person name="Ding S.J."/>
            <person name="Wang X.J."/>
            <person name="Zhu J.G."/>
            <person name="Ruan X.D."/>
            <person name="Zhao L."/>
            <person name="Wei J.T."/>
            <person name="Ye R.Z."/>
            <person name="Que T.C."/>
            <person name="Du C.H."/>
            <person name="Zhou Y.H."/>
            <person name="Cheng J.X."/>
            <person name="Dai P.F."/>
            <person name="Guo W.B."/>
            <person name="Han X.H."/>
            <person name="Huang E.J."/>
            <person name="Li L.F."/>
            <person name="Wei W."/>
            <person name="Gao Y.C."/>
            <person name="Liu J.Z."/>
            <person name="Shao H.Z."/>
            <person name="Wang X."/>
            <person name="Wang C.C."/>
            <person name="Yang T.C."/>
            <person name="Huo Q.B."/>
            <person name="Li W."/>
            <person name="Chen H.Y."/>
            <person name="Chen S.E."/>
            <person name="Zhou L.G."/>
            <person name="Ni X.B."/>
            <person name="Tian J.H."/>
            <person name="Sheng Y."/>
            <person name="Liu T."/>
            <person name="Pan Y.S."/>
            <person name="Xia L.Y."/>
            <person name="Li J."/>
            <person name="Zhao F."/>
            <person name="Cao W.C."/>
        </authorList>
    </citation>
    <scope>NUCLEOTIDE SEQUENCE</scope>
    <source>
        <strain evidence="13">Rmic-2018</strain>
    </source>
</reference>
<comment type="caution">
    <text evidence="13">The sequence shown here is derived from an EMBL/GenBank/DDBJ whole genome shotgun (WGS) entry which is preliminary data.</text>
</comment>
<evidence type="ECO:0000256" key="2">
    <source>
        <dbReference type="ARBA" id="ARBA00004319"/>
    </source>
</evidence>
<dbReference type="FunFam" id="3.40.30.10:FF:000042">
    <property type="entry name" value="protein disulfide-isomerase A2"/>
    <property type="match status" value="1"/>
</dbReference>
<dbReference type="InterPro" id="IPR036249">
    <property type="entry name" value="Thioredoxin-like_sf"/>
</dbReference>
<organism evidence="13 14">
    <name type="scientific">Rhipicephalus microplus</name>
    <name type="common">Cattle tick</name>
    <name type="synonym">Boophilus microplus</name>
    <dbReference type="NCBI Taxonomy" id="6941"/>
    <lineage>
        <taxon>Eukaryota</taxon>
        <taxon>Metazoa</taxon>
        <taxon>Ecdysozoa</taxon>
        <taxon>Arthropoda</taxon>
        <taxon>Chelicerata</taxon>
        <taxon>Arachnida</taxon>
        <taxon>Acari</taxon>
        <taxon>Parasitiformes</taxon>
        <taxon>Ixodida</taxon>
        <taxon>Ixodoidea</taxon>
        <taxon>Ixodidae</taxon>
        <taxon>Rhipicephalinae</taxon>
        <taxon>Rhipicephalus</taxon>
        <taxon>Boophilus</taxon>
    </lineage>
</organism>
<dbReference type="Gene3D" id="3.40.30.10">
    <property type="entry name" value="Glutaredoxin"/>
    <property type="match status" value="4"/>
</dbReference>
<name>A0A9J6EUT2_RHIMP</name>
<keyword evidence="10" id="KW-0676">Redox-active center</keyword>
<feature type="region of interest" description="Disordered" evidence="11">
    <location>
        <begin position="474"/>
        <end position="529"/>
    </location>
</feature>
<evidence type="ECO:0000256" key="8">
    <source>
        <dbReference type="ARBA" id="ARBA00023157"/>
    </source>
</evidence>
<keyword evidence="8" id="KW-1015">Disulfide bond</keyword>
<feature type="domain" description="Thioredoxin" evidence="12">
    <location>
        <begin position="328"/>
        <end position="474"/>
    </location>
</feature>
<comment type="catalytic activity">
    <reaction evidence="1">
        <text>Catalyzes the rearrangement of -S-S- bonds in proteins.</text>
        <dbReference type="EC" id="5.3.4.1"/>
    </reaction>
</comment>
<feature type="compositionally biased region" description="Basic and acidic residues" evidence="11">
    <location>
        <begin position="513"/>
        <end position="529"/>
    </location>
</feature>
<sequence>MVAFLSSHCHTRAAADCMEYDIEDRVLVLNDSNFDVAIKEHKKVFVLFCLTFEKCEALAADCAKAAKQLEEEGSDIKLAKVHGNYESQLIWQYGHVFPRLTFFRDGQLVEYKGSCTVEEMTQWVKKTETPARLLTTVDDARAFVDSANVTVMGFFKDQTSMEAKEFLKAAYTIEQHPFAITSEDAVYKELGASKDGVVLFKKFDEGKNTLTLKPTRDKIRSFVAMNSQPLVVELTRENTQDLLRGPIQQYSLLFFTKDIANLKEVMENFREAAAAFRLQVVFVAIDIDQENLEILLMYFQIWKDDVPALRFAKREGAGVTSFKPDTNSLEVEDIKSFVQGVLDGSIKDDPLLPFMRYSNVPFAQVVTQKNFDEVVFDKTKDVLVLFYSPWCNLCDRLAQIYDSLAHEYKDHKNLLIAKMDATTNELEHTEFHSIPTLRLYKKQTNEASFWANVVEYNGEQTREGLSDLIDTACSNSHSAEVESENDENEEREVDEAVHADVYDEVDEDWNVDELAKDGRDNEHKKRDEL</sequence>
<evidence type="ECO:0000256" key="6">
    <source>
        <dbReference type="ARBA" id="ARBA00022737"/>
    </source>
</evidence>
<feature type="compositionally biased region" description="Acidic residues" evidence="11">
    <location>
        <begin position="481"/>
        <end position="493"/>
    </location>
</feature>
<dbReference type="EC" id="5.3.4.1" evidence="4"/>
<keyword evidence="5" id="KW-0732">Signal</keyword>
<dbReference type="GO" id="GO:0034976">
    <property type="term" value="P:response to endoplasmic reticulum stress"/>
    <property type="evidence" value="ECO:0007669"/>
    <property type="project" value="TreeGrafter"/>
</dbReference>
<evidence type="ECO:0000313" key="14">
    <source>
        <dbReference type="Proteomes" id="UP000821866"/>
    </source>
</evidence>
<dbReference type="AlphaFoldDB" id="A0A9J6EUT2"/>
<evidence type="ECO:0000256" key="9">
    <source>
        <dbReference type="ARBA" id="ARBA00023235"/>
    </source>
</evidence>
<dbReference type="GO" id="GO:0003756">
    <property type="term" value="F:protein disulfide isomerase activity"/>
    <property type="evidence" value="ECO:0007669"/>
    <property type="project" value="UniProtKB-EC"/>
</dbReference>
<evidence type="ECO:0000259" key="12">
    <source>
        <dbReference type="PROSITE" id="PS51352"/>
    </source>
</evidence>
<dbReference type="Proteomes" id="UP000821866">
    <property type="component" value="Chromosome 10"/>
</dbReference>
<dbReference type="VEuPathDB" id="VectorBase:LOC119179349"/>
<dbReference type="GO" id="GO:0005788">
    <property type="term" value="C:endoplasmic reticulum lumen"/>
    <property type="evidence" value="ECO:0007669"/>
    <property type="project" value="UniProtKB-SubCell"/>
</dbReference>
<keyword evidence="6" id="KW-0677">Repeat</keyword>
<dbReference type="PROSITE" id="PS51352">
    <property type="entry name" value="THIOREDOXIN_2"/>
    <property type="match status" value="1"/>
</dbReference>
<accession>A0A9J6EUT2</accession>
<dbReference type="CDD" id="cd02982">
    <property type="entry name" value="PDI_b'_family"/>
    <property type="match status" value="1"/>
</dbReference>
<dbReference type="CDD" id="cd02981">
    <property type="entry name" value="PDI_b_family"/>
    <property type="match status" value="1"/>
</dbReference>
<evidence type="ECO:0000256" key="11">
    <source>
        <dbReference type="SAM" id="MobiDB-lite"/>
    </source>
</evidence>
<dbReference type="Pfam" id="PF00085">
    <property type="entry name" value="Thioredoxin"/>
    <property type="match status" value="2"/>
</dbReference>
<dbReference type="EMBL" id="JABSTU010000002">
    <property type="protein sequence ID" value="KAH8037996.1"/>
    <property type="molecule type" value="Genomic_DNA"/>
</dbReference>
<feature type="compositionally biased region" description="Acidic residues" evidence="11">
    <location>
        <begin position="502"/>
        <end position="511"/>
    </location>
</feature>
<dbReference type="PANTHER" id="PTHR18929">
    <property type="entry name" value="PROTEIN DISULFIDE ISOMERASE"/>
    <property type="match status" value="1"/>
</dbReference>
<keyword evidence="7" id="KW-0256">Endoplasmic reticulum</keyword>
<protein>
    <recommendedName>
        <fullName evidence="4">protein disulfide-isomerase</fullName>
        <ecNumber evidence="4">5.3.4.1</ecNumber>
    </recommendedName>
</protein>
<evidence type="ECO:0000256" key="10">
    <source>
        <dbReference type="ARBA" id="ARBA00023284"/>
    </source>
</evidence>
<dbReference type="CDD" id="cd02961">
    <property type="entry name" value="PDI_a_family"/>
    <property type="match status" value="1"/>
</dbReference>
<evidence type="ECO:0000256" key="3">
    <source>
        <dbReference type="ARBA" id="ARBA00006347"/>
    </source>
</evidence>
<reference evidence="13" key="2">
    <citation type="submission" date="2021-09" db="EMBL/GenBank/DDBJ databases">
        <authorList>
            <person name="Jia N."/>
            <person name="Wang J."/>
            <person name="Shi W."/>
            <person name="Du L."/>
            <person name="Sun Y."/>
            <person name="Zhan W."/>
            <person name="Jiang J."/>
            <person name="Wang Q."/>
            <person name="Zhang B."/>
            <person name="Ji P."/>
            <person name="Sakyi L.B."/>
            <person name="Cui X."/>
            <person name="Yuan T."/>
            <person name="Jiang B."/>
            <person name="Yang W."/>
            <person name="Lam T.T.-Y."/>
            <person name="Chang Q."/>
            <person name="Ding S."/>
            <person name="Wang X."/>
            <person name="Zhu J."/>
            <person name="Ruan X."/>
            <person name="Zhao L."/>
            <person name="Wei J."/>
            <person name="Que T."/>
            <person name="Du C."/>
            <person name="Cheng J."/>
            <person name="Dai P."/>
            <person name="Han X."/>
            <person name="Huang E."/>
            <person name="Gao Y."/>
            <person name="Liu J."/>
            <person name="Shao H."/>
            <person name="Ye R."/>
            <person name="Li L."/>
            <person name="Wei W."/>
            <person name="Wang X."/>
            <person name="Wang C."/>
            <person name="Huo Q."/>
            <person name="Li W."/>
            <person name="Guo W."/>
            <person name="Chen H."/>
            <person name="Chen S."/>
            <person name="Zhou L."/>
            <person name="Zhou L."/>
            <person name="Ni X."/>
            <person name="Tian J."/>
            <person name="Zhou Y."/>
            <person name="Sheng Y."/>
            <person name="Liu T."/>
            <person name="Pan Y."/>
            <person name="Xia L."/>
            <person name="Li J."/>
            <person name="Zhao F."/>
            <person name="Cao W."/>
        </authorList>
    </citation>
    <scope>NUCLEOTIDE SEQUENCE</scope>
    <source>
        <strain evidence="13">Rmic-2018</strain>
        <tissue evidence="13">Larvae</tissue>
    </source>
</reference>
<evidence type="ECO:0000256" key="4">
    <source>
        <dbReference type="ARBA" id="ARBA00012723"/>
    </source>
</evidence>
<comment type="subcellular location">
    <subcellularLocation>
        <location evidence="2">Endoplasmic reticulum lumen</location>
    </subcellularLocation>
</comment>
<gene>
    <name evidence="13" type="ORF">HPB51_020516</name>
</gene>
<evidence type="ECO:0000313" key="13">
    <source>
        <dbReference type="EMBL" id="KAH8037996.1"/>
    </source>
</evidence>
<evidence type="ECO:0000256" key="1">
    <source>
        <dbReference type="ARBA" id="ARBA00001182"/>
    </source>
</evidence>
<keyword evidence="14" id="KW-1185">Reference proteome</keyword>
<dbReference type="Pfam" id="PF13848">
    <property type="entry name" value="Thioredoxin_6"/>
    <property type="match status" value="1"/>
</dbReference>
<dbReference type="PANTHER" id="PTHR18929:SF240">
    <property type="entry name" value="PROTEIN DISULFIDE-ISOMERASE"/>
    <property type="match status" value="1"/>
</dbReference>
<dbReference type="SUPFAM" id="SSF52833">
    <property type="entry name" value="Thioredoxin-like"/>
    <property type="match status" value="4"/>
</dbReference>
<evidence type="ECO:0000256" key="7">
    <source>
        <dbReference type="ARBA" id="ARBA00022824"/>
    </source>
</evidence>
<keyword evidence="9" id="KW-0413">Isomerase</keyword>
<dbReference type="CDD" id="cd02995">
    <property type="entry name" value="PDI_a_PDI_a'_C"/>
    <property type="match status" value="1"/>
</dbReference>
<proteinExistence type="inferred from homology"/>
<comment type="similarity">
    <text evidence="3">Belongs to the protein disulfide isomerase family.</text>
</comment>